<dbReference type="HAMAP" id="MF_00014">
    <property type="entry name" value="Ribosome_mat_RimM"/>
    <property type="match status" value="1"/>
</dbReference>
<feature type="domain" description="RimM N-terminal" evidence="5">
    <location>
        <begin position="13"/>
        <end position="98"/>
    </location>
</feature>
<evidence type="ECO:0000256" key="2">
    <source>
        <dbReference type="ARBA" id="ARBA00022517"/>
    </source>
</evidence>
<evidence type="ECO:0000259" key="6">
    <source>
        <dbReference type="Pfam" id="PF24986"/>
    </source>
</evidence>
<dbReference type="AlphaFoldDB" id="A0A6J6F9B7"/>
<dbReference type="Pfam" id="PF24986">
    <property type="entry name" value="PRC_RimM"/>
    <property type="match status" value="1"/>
</dbReference>
<keyword evidence="4" id="KW-0143">Chaperone</keyword>
<dbReference type="InterPro" id="IPR036976">
    <property type="entry name" value="RimM_N_sf"/>
</dbReference>
<dbReference type="InterPro" id="IPR011033">
    <property type="entry name" value="PRC_barrel-like_sf"/>
</dbReference>
<evidence type="ECO:0000259" key="5">
    <source>
        <dbReference type="Pfam" id="PF01782"/>
    </source>
</evidence>
<evidence type="ECO:0000256" key="4">
    <source>
        <dbReference type="ARBA" id="ARBA00023186"/>
    </source>
</evidence>
<dbReference type="EMBL" id="CAEZTZ010000068">
    <property type="protein sequence ID" value="CAB4585441.1"/>
    <property type="molecule type" value="Genomic_DNA"/>
</dbReference>
<dbReference type="Pfam" id="PF01782">
    <property type="entry name" value="RimM"/>
    <property type="match status" value="1"/>
</dbReference>
<keyword evidence="2" id="KW-0690">Ribosome biogenesis</keyword>
<dbReference type="SUPFAM" id="SSF50447">
    <property type="entry name" value="Translation proteins"/>
    <property type="match status" value="1"/>
</dbReference>
<evidence type="ECO:0000313" key="7">
    <source>
        <dbReference type="EMBL" id="CAB4585441.1"/>
    </source>
</evidence>
<dbReference type="Gene3D" id="2.40.30.60">
    <property type="entry name" value="RimM"/>
    <property type="match status" value="1"/>
</dbReference>
<dbReference type="Gene3D" id="2.30.30.240">
    <property type="entry name" value="PRC-barrel domain"/>
    <property type="match status" value="1"/>
</dbReference>
<protein>
    <submittedName>
        <fullName evidence="7">Unannotated protein</fullName>
    </submittedName>
</protein>
<keyword evidence="3" id="KW-0698">rRNA processing</keyword>
<dbReference type="GO" id="GO:0043022">
    <property type="term" value="F:ribosome binding"/>
    <property type="evidence" value="ECO:0007669"/>
    <property type="project" value="InterPro"/>
</dbReference>
<dbReference type="PANTHER" id="PTHR33692">
    <property type="entry name" value="RIBOSOME MATURATION FACTOR RIMM"/>
    <property type="match status" value="1"/>
</dbReference>
<reference evidence="7" key="1">
    <citation type="submission" date="2020-05" db="EMBL/GenBank/DDBJ databases">
        <authorList>
            <person name="Chiriac C."/>
            <person name="Salcher M."/>
            <person name="Ghai R."/>
            <person name="Kavagutti S V."/>
        </authorList>
    </citation>
    <scope>NUCLEOTIDE SEQUENCE</scope>
</reference>
<dbReference type="InterPro" id="IPR009000">
    <property type="entry name" value="Transl_B-barrel_sf"/>
</dbReference>
<name>A0A6J6F9B7_9ZZZZ</name>
<sequence>MSPAKRPESGLRVGRLLKAHGLKGAIKLELYTDDPALRFVPGSVYTLQVPDESPWLGKTVTLKELKWYNDQAVVFLEGIDDRDAAESLIKAILWVDEDKDSRPVEEDAWYDYQLIGLTVRRNDNAVGTIIRVDHFPSQDLLIIDTGDSEVLVPFVKAIVTGVDIEAGTMDIDPPIGLFEDPVDDEPESAGA</sequence>
<dbReference type="GO" id="GO:0006364">
    <property type="term" value="P:rRNA processing"/>
    <property type="evidence" value="ECO:0007669"/>
    <property type="project" value="UniProtKB-KW"/>
</dbReference>
<accession>A0A6J6F9B7</accession>
<dbReference type="NCBIfam" id="TIGR02273">
    <property type="entry name" value="16S_RimM"/>
    <property type="match status" value="1"/>
</dbReference>
<dbReference type="InterPro" id="IPR056792">
    <property type="entry name" value="PRC_RimM"/>
</dbReference>
<gene>
    <name evidence="7" type="ORF">UFOPK1767_00603</name>
</gene>
<keyword evidence="1" id="KW-0963">Cytoplasm</keyword>
<dbReference type="SUPFAM" id="SSF50346">
    <property type="entry name" value="PRC-barrel domain"/>
    <property type="match status" value="1"/>
</dbReference>
<evidence type="ECO:0000256" key="3">
    <source>
        <dbReference type="ARBA" id="ARBA00022552"/>
    </source>
</evidence>
<proteinExistence type="inferred from homology"/>
<organism evidence="7">
    <name type="scientific">freshwater metagenome</name>
    <dbReference type="NCBI Taxonomy" id="449393"/>
    <lineage>
        <taxon>unclassified sequences</taxon>
        <taxon>metagenomes</taxon>
        <taxon>ecological metagenomes</taxon>
    </lineage>
</organism>
<dbReference type="InterPro" id="IPR002676">
    <property type="entry name" value="RimM_N"/>
</dbReference>
<dbReference type="InterPro" id="IPR011961">
    <property type="entry name" value="RimM"/>
</dbReference>
<feature type="domain" description="Ribosome maturation factor RimM PRC barrel" evidence="6">
    <location>
        <begin position="113"/>
        <end position="177"/>
    </location>
</feature>
<evidence type="ECO:0000256" key="1">
    <source>
        <dbReference type="ARBA" id="ARBA00022490"/>
    </source>
</evidence>
<dbReference type="GO" id="GO:0005840">
    <property type="term" value="C:ribosome"/>
    <property type="evidence" value="ECO:0007669"/>
    <property type="project" value="InterPro"/>
</dbReference>
<dbReference type="PANTHER" id="PTHR33692:SF1">
    <property type="entry name" value="RIBOSOME MATURATION FACTOR RIMM"/>
    <property type="match status" value="1"/>
</dbReference>